<sequence length="116" mass="12519">RLLATRHPENSQLAGLVGEMAVRSQEFRELWAHHDVKEKTFGVKALNHPLVGGLVMAYESFPLPGEQDMVLVTYVPEPGSAAAEKLALLASWSVPELEQDLADGGVALGSADRAEE</sequence>
<dbReference type="InterPro" id="IPR041413">
    <property type="entry name" value="MLTR_LBD"/>
</dbReference>
<comment type="caution">
    <text evidence="2">The sequence shown here is derived from an EMBL/GenBank/DDBJ whole genome shotgun (WGS) entry which is preliminary data.</text>
</comment>
<reference evidence="3" key="1">
    <citation type="journal article" date="2019" name="Int. J. Syst. Evol. Microbiol.">
        <title>The Global Catalogue of Microorganisms (GCM) 10K type strain sequencing project: providing services to taxonomists for standard genome sequencing and annotation.</title>
        <authorList>
            <consortium name="The Broad Institute Genomics Platform"/>
            <consortium name="The Broad Institute Genome Sequencing Center for Infectious Disease"/>
            <person name="Wu L."/>
            <person name="Ma J."/>
        </authorList>
    </citation>
    <scope>NUCLEOTIDE SEQUENCE [LARGE SCALE GENOMIC DNA]</scope>
    <source>
        <strain evidence="3">JCM 31486</strain>
    </source>
</reference>
<protein>
    <recommendedName>
        <fullName evidence="1">MmyB-like transcription regulator ligand binding domain-containing protein</fullName>
    </recommendedName>
</protein>
<proteinExistence type="predicted"/>
<gene>
    <name evidence="2" type="ORF">ACFQ1S_15360</name>
</gene>
<dbReference type="PANTHER" id="PTHR35010">
    <property type="entry name" value="BLL4672 PROTEIN-RELATED"/>
    <property type="match status" value="1"/>
</dbReference>
<organism evidence="2 3">
    <name type="scientific">Kibdelosporangium lantanae</name>
    <dbReference type="NCBI Taxonomy" id="1497396"/>
    <lineage>
        <taxon>Bacteria</taxon>
        <taxon>Bacillati</taxon>
        <taxon>Actinomycetota</taxon>
        <taxon>Actinomycetes</taxon>
        <taxon>Pseudonocardiales</taxon>
        <taxon>Pseudonocardiaceae</taxon>
        <taxon>Kibdelosporangium</taxon>
    </lineage>
</organism>
<dbReference type="Pfam" id="PF17765">
    <property type="entry name" value="MLTR_LBD"/>
    <property type="match status" value="1"/>
</dbReference>
<accession>A0ABW3M9Z9</accession>
<keyword evidence="3" id="KW-1185">Reference proteome</keyword>
<dbReference type="EMBL" id="JBHTIS010000806">
    <property type="protein sequence ID" value="MFD1046828.1"/>
    <property type="molecule type" value="Genomic_DNA"/>
</dbReference>
<dbReference type="Gene3D" id="3.30.450.180">
    <property type="match status" value="1"/>
</dbReference>
<dbReference type="Proteomes" id="UP001597045">
    <property type="component" value="Unassembled WGS sequence"/>
</dbReference>
<evidence type="ECO:0000313" key="2">
    <source>
        <dbReference type="EMBL" id="MFD1046828.1"/>
    </source>
</evidence>
<evidence type="ECO:0000259" key="1">
    <source>
        <dbReference type="Pfam" id="PF17765"/>
    </source>
</evidence>
<dbReference type="PANTHER" id="PTHR35010:SF2">
    <property type="entry name" value="BLL4672 PROTEIN"/>
    <property type="match status" value="1"/>
</dbReference>
<evidence type="ECO:0000313" key="3">
    <source>
        <dbReference type="Proteomes" id="UP001597045"/>
    </source>
</evidence>
<feature type="domain" description="MmyB-like transcription regulator ligand binding" evidence="1">
    <location>
        <begin position="1"/>
        <end position="89"/>
    </location>
</feature>
<name>A0ABW3M9Z9_9PSEU</name>
<feature type="non-terminal residue" evidence="2">
    <location>
        <position position="1"/>
    </location>
</feature>